<protein>
    <submittedName>
        <fullName evidence="1">Uncharacterized protein</fullName>
    </submittedName>
</protein>
<gene>
    <name evidence="1" type="ORF">MILVUS5_LOCUS39755</name>
</gene>
<dbReference type="EMBL" id="CASHSV030000823">
    <property type="protein sequence ID" value="CAJ2677195.1"/>
    <property type="molecule type" value="Genomic_DNA"/>
</dbReference>
<accession>A0ACB0M9B1</accession>
<organism evidence="1 2">
    <name type="scientific">Trifolium pratense</name>
    <name type="common">Red clover</name>
    <dbReference type="NCBI Taxonomy" id="57577"/>
    <lineage>
        <taxon>Eukaryota</taxon>
        <taxon>Viridiplantae</taxon>
        <taxon>Streptophyta</taxon>
        <taxon>Embryophyta</taxon>
        <taxon>Tracheophyta</taxon>
        <taxon>Spermatophyta</taxon>
        <taxon>Magnoliopsida</taxon>
        <taxon>eudicotyledons</taxon>
        <taxon>Gunneridae</taxon>
        <taxon>Pentapetalae</taxon>
        <taxon>rosids</taxon>
        <taxon>fabids</taxon>
        <taxon>Fabales</taxon>
        <taxon>Fabaceae</taxon>
        <taxon>Papilionoideae</taxon>
        <taxon>50 kb inversion clade</taxon>
        <taxon>NPAAA clade</taxon>
        <taxon>Hologalegina</taxon>
        <taxon>IRL clade</taxon>
        <taxon>Trifolieae</taxon>
        <taxon>Trifolium</taxon>
    </lineage>
</organism>
<reference evidence="1" key="1">
    <citation type="submission" date="2023-10" db="EMBL/GenBank/DDBJ databases">
        <authorList>
            <person name="Rodriguez Cubillos JULIANA M."/>
            <person name="De Vega J."/>
        </authorList>
    </citation>
    <scope>NUCLEOTIDE SEQUENCE</scope>
</reference>
<name>A0ACB0M9B1_TRIPR</name>
<evidence type="ECO:0000313" key="1">
    <source>
        <dbReference type="EMBL" id="CAJ2677195.1"/>
    </source>
</evidence>
<comment type="caution">
    <text evidence="1">The sequence shown here is derived from an EMBL/GenBank/DDBJ whole genome shotgun (WGS) entry which is preliminary data.</text>
</comment>
<keyword evidence="2" id="KW-1185">Reference proteome</keyword>
<proteinExistence type="predicted"/>
<dbReference type="Proteomes" id="UP001177021">
    <property type="component" value="Unassembled WGS sequence"/>
</dbReference>
<sequence length="896" mass="100295">MIKIMANRIYLQFIAILFLMHGHVLCGGGFNTQFIASEAKALLQFKHGLKDPSKLLSSWILGNDCCHWKGVGCNTTTGHVISLNLHSSNSIDKLQGHLSSSLLKLPYLSYLNLSGIDFMQSTLPSFLGAMLNLKHLDLSHANFKGSLFDNLGNLSLLESLDLSGNGFYVNSLKWLHGLSSLKVLDLSGVDLSSCKNDWFHDISIRLHSLETLRLSGCRPHKLPKSPQPELNCDSLVTLDLSINYFNSTIPDWLFENCYHLEYLNLSTNTLQGPIPYSIERLKTLATLDLSQNRLTGSISSILGQVNGQNSLKVLRLSNNQLNGSLETSLHQLSKLVVLDLAQNNLEGNINDAHLANFSNLKVLDLSFNHQVTFNMSKNWIPPFQLETIGLAKCNLGPQFPKWIQTQKNFSHIDISNASVFDTVPNWFWDLSPNVEYMNLSYNELKRCGQGFSQKLKLKTLDLRNNNFLCPLPRLPPNSRMVDLSHNSFYGTISHVCEILGFNNSLEILVLSSNNLSGVIPNCWTNGTNMIILNLAENNFIGSIPDSFGSLKSLHMLVMSNNNLSGKIPDTLKNCQVMTFLELGSNRFRGPIPFWIGAEMQILKILSLRKNLFKENIPTTLCQLKSLLVLDLAENKLTGAIPRCVFPAMTTEESINEKSYMEILTIKESISDYLYRTGNGGFRLIKSIDLSSNFLAQGIPVEMVKLVELIALNLSRNQLVGSIPSNIGELKNLEFLDLSRNQLSCAIPTSMANIERLAVLDLSYNTLSGKIPIGTQLQTLSGFGVEGNSHLCGEPLEKACPRNSWFKDAHCSHSEEHENDSNHEDKGMDMEINPFYISMGIGFSTGFWVFWGSLILIASWRHAYFRFLSNVNDRIYVTVVVAYNKLRRKLHAQQPPM</sequence>
<evidence type="ECO:0000313" key="2">
    <source>
        <dbReference type="Proteomes" id="UP001177021"/>
    </source>
</evidence>